<evidence type="ECO:0000313" key="1">
    <source>
        <dbReference type="EMBL" id="SUZ82121.1"/>
    </source>
</evidence>
<proteinExistence type="predicted"/>
<accession>A0A381QRX8</accession>
<dbReference type="AlphaFoldDB" id="A0A381QRX8"/>
<gene>
    <name evidence="1" type="ORF">METZ01_LOCUS34975</name>
</gene>
<protein>
    <submittedName>
        <fullName evidence="1">Uncharacterized protein</fullName>
    </submittedName>
</protein>
<dbReference type="EMBL" id="UINC01001493">
    <property type="protein sequence ID" value="SUZ82121.1"/>
    <property type="molecule type" value="Genomic_DNA"/>
</dbReference>
<sequence>MRVWMKLLTLRVEPTLGSTVALFAPHRLRTPILFLLGNEVASLYDENARRCFRKCVRYRTAARTTTNDD</sequence>
<organism evidence="1">
    <name type="scientific">marine metagenome</name>
    <dbReference type="NCBI Taxonomy" id="408172"/>
    <lineage>
        <taxon>unclassified sequences</taxon>
        <taxon>metagenomes</taxon>
        <taxon>ecological metagenomes</taxon>
    </lineage>
</organism>
<reference evidence="1" key="1">
    <citation type="submission" date="2018-05" db="EMBL/GenBank/DDBJ databases">
        <authorList>
            <person name="Lanie J.A."/>
            <person name="Ng W.-L."/>
            <person name="Kazmierczak K.M."/>
            <person name="Andrzejewski T.M."/>
            <person name="Davidsen T.M."/>
            <person name="Wayne K.J."/>
            <person name="Tettelin H."/>
            <person name="Glass J.I."/>
            <person name="Rusch D."/>
            <person name="Podicherti R."/>
            <person name="Tsui H.-C.T."/>
            <person name="Winkler M.E."/>
        </authorList>
    </citation>
    <scope>NUCLEOTIDE SEQUENCE</scope>
</reference>
<name>A0A381QRX8_9ZZZZ</name>